<organism evidence="1 2">
    <name type="scientific">Penicillium antarcticum</name>
    <dbReference type="NCBI Taxonomy" id="416450"/>
    <lineage>
        <taxon>Eukaryota</taxon>
        <taxon>Fungi</taxon>
        <taxon>Dikarya</taxon>
        <taxon>Ascomycota</taxon>
        <taxon>Pezizomycotina</taxon>
        <taxon>Eurotiomycetes</taxon>
        <taxon>Eurotiomycetidae</taxon>
        <taxon>Eurotiales</taxon>
        <taxon>Aspergillaceae</taxon>
        <taxon>Penicillium</taxon>
    </lineage>
</organism>
<keyword evidence="2" id="KW-1185">Reference proteome</keyword>
<dbReference type="AlphaFoldDB" id="A0A1V6NNG4"/>
<gene>
    <name evidence="1" type="ORF">PENANT_c363G06350</name>
</gene>
<feature type="non-terminal residue" evidence="1">
    <location>
        <position position="68"/>
    </location>
</feature>
<accession>A0A1V6NNG4</accession>
<evidence type="ECO:0000313" key="2">
    <source>
        <dbReference type="Proteomes" id="UP000191672"/>
    </source>
</evidence>
<dbReference type="Proteomes" id="UP000191672">
    <property type="component" value="Unassembled WGS sequence"/>
</dbReference>
<proteinExistence type="predicted"/>
<dbReference type="EMBL" id="MDYN01000363">
    <property type="protein sequence ID" value="OQD66255.1"/>
    <property type="molecule type" value="Genomic_DNA"/>
</dbReference>
<reference evidence="2" key="1">
    <citation type="journal article" date="2017" name="Nat. Microbiol.">
        <title>Global analysis of biosynthetic gene clusters reveals vast potential of secondary metabolite production in Penicillium species.</title>
        <authorList>
            <person name="Nielsen J.C."/>
            <person name="Grijseels S."/>
            <person name="Prigent S."/>
            <person name="Ji B."/>
            <person name="Dainat J."/>
            <person name="Nielsen K.F."/>
            <person name="Frisvad J.C."/>
            <person name="Workman M."/>
            <person name="Nielsen J."/>
        </authorList>
    </citation>
    <scope>NUCLEOTIDE SEQUENCE [LARGE SCALE GENOMIC DNA]</scope>
    <source>
        <strain evidence="2">IBT 31811</strain>
    </source>
</reference>
<name>A0A1V6NNG4_9EURO</name>
<comment type="caution">
    <text evidence="1">The sequence shown here is derived from an EMBL/GenBank/DDBJ whole genome shotgun (WGS) entry which is preliminary data.</text>
</comment>
<protein>
    <submittedName>
        <fullName evidence="1">Uncharacterized protein</fullName>
    </submittedName>
</protein>
<sequence>MAVAAPSSLRSSVALCLKGATIEPTANHQVAKFEIFLDYILMQTKGTLVNAQYALALLLAALNFLNLE</sequence>
<evidence type="ECO:0000313" key="1">
    <source>
        <dbReference type="EMBL" id="OQD66255.1"/>
    </source>
</evidence>